<comment type="similarity">
    <text evidence="1">Belongs to the bacterial solute-binding protein ModA family.</text>
</comment>
<dbReference type="Gene3D" id="3.40.190.10">
    <property type="entry name" value="Periplasmic binding protein-like II"/>
    <property type="match status" value="2"/>
</dbReference>
<dbReference type="PROSITE" id="PS51257">
    <property type="entry name" value="PROKAR_LIPOPROTEIN"/>
    <property type="match status" value="1"/>
</dbReference>
<dbReference type="NCBIfam" id="TIGR01256">
    <property type="entry name" value="modA"/>
    <property type="match status" value="1"/>
</dbReference>
<evidence type="ECO:0000256" key="3">
    <source>
        <dbReference type="ARBA" id="ARBA00022729"/>
    </source>
</evidence>
<feature type="chain" id="PRO_5045954933" evidence="4">
    <location>
        <begin position="25"/>
        <end position="270"/>
    </location>
</feature>
<dbReference type="CDD" id="cd13537">
    <property type="entry name" value="PBP2_YvgL_like"/>
    <property type="match status" value="1"/>
</dbReference>
<sequence>MKTIHTRKIYSICLFLVTVLITFSGCQTTSSETTQKEPTITMTISAAKSLSECLPSVVDAYQAANPDTAISMNFGSSGSMRQQIEQGADADIYMPAGVKDMNLLNDESLVLAETVSNLLANQIVLVVPASATLPIETFEDLPSLDDIKIAVGEPESVPAGKYGVETLKSVGIFDAIEPDIVYAKDVREVLTWVQTGNADAGIVYLTEAKLTEDVKVVATAEADTHTPITYPVAVVSSSKNVDAANQFISYLKSDEAMQIFEQYGYTAAKE</sequence>
<gene>
    <name evidence="5" type="primary">modA</name>
    <name evidence="5" type="ORF">KHM83_17285</name>
</gene>
<organism evidence="5 6">
    <name type="scientific">Fusibacter paucivorans</name>
    <dbReference type="NCBI Taxonomy" id="76009"/>
    <lineage>
        <taxon>Bacteria</taxon>
        <taxon>Bacillati</taxon>
        <taxon>Bacillota</taxon>
        <taxon>Clostridia</taxon>
        <taxon>Eubacteriales</taxon>
        <taxon>Eubacteriales Family XII. Incertae Sedis</taxon>
        <taxon>Fusibacter</taxon>
    </lineage>
</organism>
<keyword evidence="2" id="KW-0479">Metal-binding</keyword>
<evidence type="ECO:0000256" key="2">
    <source>
        <dbReference type="ARBA" id="ARBA00022723"/>
    </source>
</evidence>
<evidence type="ECO:0000256" key="4">
    <source>
        <dbReference type="SAM" id="SignalP"/>
    </source>
</evidence>
<dbReference type="EMBL" id="JAHBCL010000040">
    <property type="protein sequence ID" value="MBS7528444.1"/>
    <property type="molecule type" value="Genomic_DNA"/>
</dbReference>
<dbReference type="Pfam" id="PF13531">
    <property type="entry name" value="SBP_bac_11"/>
    <property type="match status" value="1"/>
</dbReference>
<dbReference type="InterPro" id="IPR041879">
    <property type="entry name" value="YvgL-like_PBP2"/>
</dbReference>
<reference evidence="5 6" key="1">
    <citation type="submission" date="2021-05" db="EMBL/GenBank/DDBJ databases">
        <title>Fusibacter ferrireducens sp. nov., an anaerobic, sulfur- and Fe-reducing bacterium isolated from the mangrove sediment.</title>
        <authorList>
            <person name="Qiu D."/>
        </authorList>
    </citation>
    <scope>NUCLEOTIDE SEQUENCE [LARGE SCALE GENOMIC DNA]</scope>
    <source>
        <strain evidence="5 6">DSM 12116</strain>
    </source>
</reference>
<dbReference type="RefSeq" id="WP_213238301.1">
    <property type="nucleotide sequence ID" value="NZ_JAHBCL010000040.1"/>
</dbReference>
<evidence type="ECO:0000313" key="6">
    <source>
        <dbReference type="Proteomes" id="UP000746471"/>
    </source>
</evidence>
<dbReference type="Proteomes" id="UP000746471">
    <property type="component" value="Unassembled WGS sequence"/>
</dbReference>
<dbReference type="PANTHER" id="PTHR30632:SF0">
    <property type="entry name" value="SULFATE-BINDING PROTEIN"/>
    <property type="match status" value="1"/>
</dbReference>
<dbReference type="InterPro" id="IPR050682">
    <property type="entry name" value="ModA/WtpA"/>
</dbReference>
<keyword evidence="6" id="KW-1185">Reference proteome</keyword>
<evidence type="ECO:0000313" key="5">
    <source>
        <dbReference type="EMBL" id="MBS7528444.1"/>
    </source>
</evidence>
<dbReference type="SUPFAM" id="SSF53850">
    <property type="entry name" value="Periplasmic binding protein-like II"/>
    <property type="match status" value="1"/>
</dbReference>
<name>A0ABS5PTE1_9FIRM</name>
<feature type="signal peptide" evidence="4">
    <location>
        <begin position="1"/>
        <end position="24"/>
    </location>
</feature>
<evidence type="ECO:0000256" key="1">
    <source>
        <dbReference type="ARBA" id="ARBA00009175"/>
    </source>
</evidence>
<keyword evidence="3 4" id="KW-0732">Signal</keyword>
<proteinExistence type="inferred from homology"/>
<dbReference type="PANTHER" id="PTHR30632">
    <property type="entry name" value="MOLYBDATE-BINDING PERIPLASMIC PROTEIN"/>
    <property type="match status" value="1"/>
</dbReference>
<dbReference type="PIRSF" id="PIRSF004846">
    <property type="entry name" value="ModA"/>
    <property type="match status" value="1"/>
</dbReference>
<accession>A0ABS5PTE1</accession>
<comment type="caution">
    <text evidence="5">The sequence shown here is derived from an EMBL/GenBank/DDBJ whole genome shotgun (WGS) entry which is preliminary data.</text>
</comment>
<protein>
    <submittedName>
        <fullName evidence="5">Molybdate ABC transporter substrate-binding protein</fullName>
    </submittedName>
</protein>
<dbReference type="InterPro" id="IPR005950">
    <property type="entry name" value="ModA"/>
</dbReference>